<protein>
    <submittedName>
        <fullName evidence="2">Uncharacterized protein</fullName>
    </submittedName>
</protein>
<evidence type="ECO:0000313" key="2">
    <source>
        <dbReference type="EMBL" id="GEV29712.1"/>
    </source>
</evidence>
<feature type="region of interest" description="Disordered" evidence="1">
    <location>
        <begin position="25"/>
        <end position="73"/>
    </location>
</feature>
<accession>A0A699GUL1</accession>
<name>A0A699GUL1_TANCI</name>
<gene>
    <name evidence="2" type="ORF">Tci_101689</name>
</gene>
<evidence type="ECO:0000256" key="1">
    <source>
        <dbReference type="SAM" id="MobiDB-lite"/>
    </source>
</evidence>
<feature type="compositionally biased region" description="Acidic residues" evidence="1">
    <location>
        <begin position="64"/>
        <end position="73"/>
    </location>
</feature>
<dbReference type="EMBL" id="BKCJ010019645">
    <property type="protein sequence ID" value="GEV29712.1"/>
    <property type="molecule type" value="Genomic_DNA"/>
</dbReference>
<dbReference type="AlphaFoldDB" id="A0A699GUL1"/>
<comment type="caution">
    <text evidence="2">The sequence shown here is derived from an EMBL/GenBank/DDBJ whole genome shotgun (WGS) entry which is preliminary data.</text>
</comment>
<sequence>MLVIKRFRERKKIFRERKLSKNFMLRDNDGIASKNTKENDKSLALKAKVTRDHTSDDNDSQGGSDEDVHEEEEAEAFNLMARNFWKMRYRKEHSKLISKVNDIELEVKKIAKPKEVVKTYEKCDVFTQKVDSLK</sequence>
<reference evidence="2" key="1">
    <citation type="journal article" date="2019" name="Sci. Rep.">
        <title>Draft genome of Tanacetum cinerariifolium, the natural source of mosquito coil.</title>
        <authorList>
            <person name="Yamashiro T."/>
            <person name="Shiraishi A."/>
            <person name="Satake H."/>
            <person name="Nakayama K."/>
        </authorList>
    </citation>
    <scope>NUCLEOTIDE SEQUENCE</scope>
</reference>
<organism evidence="2">
    <name type="scientific">Tanacetum cinerariifolium</name>
    <name type="common">Dalmatian daisy</name>
    <name type="synonym">Chrysanthemum cinerariifolium</name>
    <dbReference type="NCBI Taxonomy" id="118510"/>
    <lineage>
        <taxon>Eukaryota</taxon>
        <taxon>Viridiplantae</taxon>
        <taxon>Streptophyta</taxon>
        <taxon>Embryophyta</taxon>
        <taxon>Tracheophyta</taxon>
        <taxon>Spermatophyta</taxon>
        <taxon>Magnoliopsida</taxon>
        <taxon>eudicotyledons</taxon>
        <taxon>Gunneridae</taxon>
        <taxon>Pentapetalae</taxon>
        <taxon>asterids</taxon>
        <taxon>campanulids</taxon>
        <taxon>Asterales</taxon>
        <taxon>Asteraceae</taxon>
        <taxon>Asteroideae</taxon>
        <taxon>Anthemideae</taxon>
        <taxon>Anthemidinae</taxon>
        <taxon>Tanacetum</taxon>
    </lineage>
</organism>
<feature type="compositionally biased region" description="Basic and acidic residues" evidence="1">
    <location>
        <begin position="25"/>
        <end position="56"/>
    </location>
</feature>
<proteinExistence type="predicted"/>